<dbReference type="InterPro" id="IPR029058">
    <property type="entry name" value="AB_hydrolase_fold"/>
</dbReference>
<name>A0A1V1NZM4_9BACT</name>
<dbReference type="InterPro" id="IPR013783">
    <property type="entry name" value="Ig-like_fold"/>
</dbReference>
<dbReference type="PROSITE" id="PS50093">
    <property type="entry name" value="PKD"/>
    <property type="match status" value="1"/>
</dbReference>
<accession>A0A1V1NZM4</accession>
<dbReference type="SUPFAM" id="SSF53474">
    <property type="entry name" value="alpha/beta-Hydrolases"/>
    <property type="match status" value="1"/>
</dbReference>
<evidence type="ECO:0000259" key="1">
    <source>
        <dbReference type="PROSITE" id="PS50093"/>
    </source>
</evidence>
<dbReference type="GO" id="GO:0008374">
    <property type="term" value="F:O-acyltransferase activity"/>
    <property type="evidence" value="ECO:0007669"/>
    <property type="project" value="InterPro"/>
</dbReference>
<protein>
    <submittedName>
        <fullName evidence="2">Esterase/lipase/thioesterase family protein</fullName>
    </submittedName>
</protein>
<dbReference type="GO" id="GO:0006629">
    <property type="term" value="P:lipid metabolic process"/>
    <property type="evidence" value="ECO:0007669"/>
    <property type="project" value="InterPro"/>
</dbReference>
<dbReference type="AlphaFoldDB" id="A0A1V1NZM4"/>
<sequence length="572" mass="64680">MKKLFNYLIYSICFVILSATTIFSAKLPYPIIFVHGLAGSDETFQRTMDYFSFHYALGPINVFDMILNADNDKSKSIMDEDVKWEDFIFRDTFINLGRRSFAENMDDFSDGWDAGAPSNIFAINFKEERIRGAKHLFNDYFDQSNQAGIFKQGKALNVMINEVLDFTNAEKVILVGHSMGGLAIREYLQRTDENGKHQWWVSPDSQNGHKVARVVTIGTPHLGSNSWVDPTKKRRHSVRSGVADFNGTSESLRDLKYTYDSYPNCNTLNPVGIYLFGGNEHCIAGTENNSAFKNVDINCNGSETDDIIGLNLGTTFNPDMPLPLDIYYTWIISDSRGGEKWYCAQFNCNNEPAGDGAVLYDRQWLYENDISSPAGISYILYTNEKHLDEGSDYPTIIQALDEPDDQHLAYTIELDQTISGIINIQPDGKSVDSDIFKIHNPTPACPSMYRVSIFCLRNVVQEISVLDSLSQVFSSSSIYEFPYDHTFYTSSSMSEIYINIKGKPFENSWVYPYTVHISRYPLKIYADFSADKTSGSSPLTVNFSDQSTAKYTTISSWHWDFGDGATSNEQHP</sequence>
<reference evidence="3" key="1">
    <citation type="submission" date="2012-11" db="EMBL/GenBank/DDBJ databases">
        <authorList>
            <person name="Lucero-Rivera Y.E."/>
            <person name="Tovar-Ramirez D."/>
        </authorList>
    </citation>
    <scope>NUCLEOTIDE SEQUENCE [LARGE SCALE GENOMIC DNA]</scope>
    <source>
        <strain evidence="3">Araruama</strain>
    </source>
</reference>
<feature type="non-terminal residue" evidence="2">
    <location>
        <position position="572"/>
    </location>
</feature>
<dbReference type="InterPro" id="IPR003386">
    <property type="entry name" value="LACT/PDAT_acylTrfase"/>
</dbReference>
<dbReference type="SUPFAM" id="SSF49299">
    <property type="entry name" value="PKD domain"/>
    <property type="match status" value="1"/>
</dbReference>
<dbReference type="Pfam" id="PF02450">
    <property type="entry name" value="LCAT"/>
    <property type="match status" value="1"/>
</dbReference>
<dbReference type="EMBL" id="ATBP01001091">
    <property type="protein sequence ID" value="ETR68067.1"/>
    <property type="molecule type" value="Genomic_DNA"/>
</dbReference>
<feature type="domain" description="PKD" evidence="1">
    <location>
        <begin position="524"/>
        <end position="572"/>
    </location>
</feature>
<dbReference type="Gene3D" id="2.60.40.10">
    <property type="entry name" value="Immunoglobulins"/>
    <property type="match status" value="1"/>
</dbReference>
<comment type="caution">
    <text evidence="2">The sequence shown here is derived from an EMBL/GenBank/DDBJ whole genome shotgun (WGS) entry which is preliminary data.</text>
</comment>
<gene>
    <name evidence="2" type="ORF">OMM_10911</name>
</gene>
<evidence type="ECO:0000313" key="3">
    <source>
        <dbReference type="Proteomes" id="UP000189670"/>
    </source>
</evidence>
<dbReference type="InterPro" id="IPR000601">
    <property type="entry name" value="PKD_dom"/>
</dbReference>
<proteinExistence type="predicted"/>
<organism evidence="2 3">
    <name type="scientific">Candidatus Magnetoglobus multicellularis str. Araruama</name>
    <dbReference type="NCBI Taxonomy" id="890399"/>
    <lineage>
        <taxon>Bacteria</taxon>
        <taxon>Pseudomonadati</taxon>
        <taxon>Thermodesulfobacteriota</taxon>
        <taxon>Desulfobacteria</taxon>
        <taxon>Desulfobacterales</taxon>
        <taxon>Desulfobacteraceae</taxon>
        <taxon>Candidatus Magnetoglobus</taxon>
    </lineage>
</organism>
<dbReference type="Gene3D" id="3.40.50.1820">
    <property type="entry name" value="alpha/beta hydrolase"/>
    <property type="match status" value="1"/>
</dbReference>
<dbReference type="InterPro" id="IPR035986">
    <property type="entry name" value="PKD_dom_sf"/>
</dbReference>
<evidence type="ECO:0000313" key="2">
    <source>
        <dbReference type="EMBL" id="ETR68067.1"/>
    </source>
</evidence>
<dbReference type="Proteomes" id="UP000189670">
    <property type="component" value="Unassembled WGS sequence"/>
</dbReference>